<dbReference type="Proteomes" id="UP001161247">
    <property type="component" value="Chromosome 6"/>
</dbReference>
<gene>
    <name evidence="3" type="ORF">OLC1_LOCUS18059</name>
</gene>
<dbReference type="AlphaFoldDB" id="A0AAV1DR79"/>
<accession>A0AAV1DR79</accession>
<dbReference type="EMBL" id="OX459123">
    <property type="protein sequence ID" value="CAI9110393.1"/>
    <property type="molecule type" value="Genomic_DNA"/>
</dbReference>
<evidence type="ECO:0000313" key="4">
    <source>
        <dbReference type="Proteomes" id="UP001161247"/>
    </source>
</evidence>
<protein>
    <submittedName>
        <fullName evidence="3">OLC1v1010404C1</fullName>
    </submittedName>
</protein>
<feature type="region of interest" description="Disordered" evidence="2">
    <location>
        <begin position="1"/>
        <end position="89"/>
    </location>
</feature>
<organism evidence="3 4">
    <name type="scientific">Oldenlandia corymbosa var. corymbosa</name>
    <dbReference type="NCBI Taxonomy" id="529605"/>
    <lineage>
        <taxon>Eukaryota</taxon>
        <taxon>Viridiplantae</taxon>
        <taxon>Streptophyta</taxon>
        <taxon>Embryophyta</taxon>
        <taxon>Tracheophyta</taxon>
        <taxon>Spermatophyta</taxon>
        <taxon>Magnoliopsida</taxon>
        <taxon>eudicotyledons</taxon>
        <taxon>Gunneridae</taxon>
        <taxon>Pentapetalae</taxon>
        <taxon>asterids</taxon>
        <taxon>lamiids</taxon>
        <taxon>Gentianales</taxon>
        <taxon>Rubiaceae</taxon>
        <taxon>Rubioideae</taxon>
        <taxon>Spermacoceae</taxon>
        <taxon>Hedyotis-Oldenlandia complex</taxon>
        <taxon>Oldenlandia</taxon>
    </lineage>
</organism>
<reference evidence="3" key="1">
    <citation type="submission" date="2023-03" db="EMBL/GenBank/DDBJ databases">
        <authorList>
            <person name="Julca I."/>
        </authorList>
    </citation>
    <scope>NUCLEOTIDE SEQUENCE</scope>
</reference>
<dbReference type="PANTHER" id="PTHR37740">
    <property type="entry name" value="OS02G0193500 PROTEIN"/>
    <property type="match status" value="1"/>
</dbReference>
<keyword evidence="4" id="KW-1185">Reference proteome</keyword>
<evidence type="ECO:0000256" key="2">
    <source>
        <dbReference type="SAM" id="MobiDB-lite"/>
    </source>
</evidence>
<evidence type="ECO:0000256" key="1">
    <source>
        <dbReference type="SAM" id="Coils"/>
    </source>
</evidence>
<feature type="compositionally biased region" description="Low complexity" evidence="2">
    <location>
        <begin position="72"/>
        <end position="89"/>
    </location>
</feature>
<dbReference type="PANTHER" id="PTHR37740:SF1">
    <property type="entry name" value="OS02G0193500 PROTEIN"/>
    <property type="match status" value="1"/>
</dbReference>
<feature type="coiled-coil region" evidence="1">
    <location>
        <begin position="104"/>
        <end position="138"/>
    </location>
</feature>
<keyword evidence="1" id="KW-0175">Coiled coil</keyword>
<name>A0AAV1DR79_OLDCO</name>
<evidence type="ECO:0000313" key="3">
    <source>
        <dbReference type="EMBL" id="CAI9110393.1"/>
    </source>
</evidence>
<sequence length="148" mass="16217">MMQDQSMLSQEKALGPKSRKKKPSMQKSSMLAGKGENVNKIQESRALPIQKAPKSSKRGQVNGVAAILQQPDKSTSDSLADSSPSSGNDYRALRRKYLLLEEDSFTLGRDLNAVEDEIKALEEEKLSLLDELVVLEGLVDPSEVTKAT</sequence>
<proteinExistence type="predicted"/>